<keyword evidence="3 6" id="KW-0812">Transmembrane</keyword>
<feature type="transmembrane region" description="Helical" evidence="6">
    <location>
        <begin position="229"/>
        <end position="247"/>
    </location>
</feature>
<evidence type="ECO:0000313" key="8">
    <source>
        <dbReference type="Proteomes" id="UP000000393"/>
    </source>
</evidence>
<feature type="transmembrane region" description="Helical" evidence="6">
    <location>
        <begin position="21"/>
        <end position="43"/>
    </location>
</feature>
<comment type="subcellular location">
    <subcellularLocation>
        <location evidence="1">Cell membrane</location>
        <topology evidence="1">Multi-pass membrane protein</topology>
    </subcellularLocation>
</comment>
<keyword evidence="4 6" id="KW-1133">Transmembrane helix</keyword>
<dbReference type="OrthoDB" id="9794512at2"/>
<gene>
    <name evidence="7" type="ordered locus">Nwat_0472</name>
</gene>
<protein>
    <submittedName>
        <fullName evidence="7">ABC transporter, permease protein, putative</fullName>
    </submittedName>
</protein>
<evidence type="ECO:0000256" key="2">
    <source>
        <dbReference type="ARBA" id="ARBA00022475"/>
    </source>
</evidence>
<organism evidence="7 8">
    <name type="scientific">Nitrosococcus watsoni (strain C-113)</name>
    <dbReference type="NCBI Taxonomy" id="105559"/>
    <lineage>
        <taxon>Bacteria</taxon>
        <taxon>Pseudomonadati</taxon>
        <taxon>Pseudomonadota</taxon>
        <taxon>Gammaproteobacteria</taxon>
        <taxon>Chromatiales</taxon>
        <taxon>Chromatiaceae</taxon>
        <taxon>Nitrosococcus</taxon>
    </lineage>
</organism>
<keyword evidence="5 6" id="KW-0472">Membrane</keyword>
<accession>D8KAC2</accession>
<evidence type="ECO:0000256" key="6">
    <source>
        <dbReference type="SAM" id="Phobius"/>
    </source>
</evidence>
<keyword evidence="8" id="KW-1185">Reference proteome</keyword>
<name>D8KAC2_NITWC</name>
<dbReference type="InterPro" id="IPR051449">
    <property type="entry name" value="ABC-2_transporter_component"/>
</dbReference>
<dbReference type="RefSeq" id="WP_013219546.1">
    <property type="nucleotide sequence ID" value="NC_014315.1"/>
</dbReference>
<dbReference type="PANTHER" id="PTHR30294:SF29">
    <property type="entry name" value="MULTIDRUG ABC TRANSPORTER PERMEASE YBHS-RELATED"/>
    <property type="match status" value="1"/>
</dbReference>
<feature type="transmembrane region" description="Helical" evidence="6">
    <location>
        <begin position="173"/>
        <end position="190"/>
    </location>
</feature>
<dbReference type="Proteomes" id="UP000000393">
    <property type="component" value="Chromosome"/>
</dbReference>
<feature type="transmembrane region" description="Helical" evidence="6">
    <location>
        <begin position="108"/>
        <end position="130"/>
    </location>
</feature>
<sequence length="254" mass="28194">MMVFTLALHELRRLFLSPLAWATLAVTQILFGYMFFTQVAYFLQFQPRLMGLPEAPGITEIVALPLFQNAAVIMLLIVPLMTMRLVADERRSRTLALLFSAPLSMTEIVLGKYLGTLAFFIIMTLLLALMPLSLLLGGTLDFGLLATGLLGLVLLIASFIAIGLFLSSLTQQTTVAAIGSFGVLLLLWIIDWAGNSGILKEGGDEVFSYLSLFRHYQTLLEGQFNSSDIIYYLLIIITFLVLSIRRLDADRLPH</sequence>
<evidence type="ECO:0000256" key="1">
    <source>
        <dbReference type="ARBA" id="ARBA00004651"/>
    </source>
</evidence>
<dbReference type="STRING" id="105559.Nwat_0472"/>
<dbReference type="eggNOG" id="COG1277">
    <property type="taxonomic scope" value="Bacteria"/>
</dbReference>
<keyword evidence="2" id="KW-1003">Cell membrane</keyword>
<dbReference type="GO" id="GO:0140359">
    <property type="term" value="F:ABC-type transporter activity"/>
    <property type="evidence" value="ECO:0007669"/>
    <property type="project" value="InterPro"/>
</dbReference>
<reference evidence="7 8" key="1">
    <citation type="submission" date="2010-06" db="EMBL/GenBank/DDBJ databases">
        <title>Complete sequence of chromosome of Nitrosococcus watsoni C-113.</title>
        <authorList>
            <consortium name="US DOE Joint Genome Institute"/>
            <person name="Lucas S."/>
            <person name="Copeland A."/>
            <person name="Lapidus A."/>
            <person name="Cheng J.-F."/>
            <person name="Bruce D."/>
            <person name="Goodwin L."/>
            <person name="Pitluck S."/>
            <person name="Malfatti S.A."/>
            <person name="Chain P.S.G."/>
            <person name="Land M."/>
            <person name="Hauser L."/>
            <person name="Kyrpides N."/>
            <person name="Ivanova N."/>
            <person name="Cambell M.A."/>
            <person name="Heidelberg J.F."/>
            <person name="Klotz M.G."/>
            <person name="Woyke T."/>
        </authorList>
    </citation>
    <scope>NUCLEOTIDE SEQUENCE [LARGE SCALE GENOMIC DNA]</scope>
    <source>
        <strain evidence="7 8">C-113</strain>
    </source>
</reference>
<dbReference type="KEGG" id="nwa:Nwat_0472"/>
<evidence type="ECO:0000256" key="4">
    <source>
        <dbReference type="ARBA" id="ARBA00022989"/>
    </source>
</evidence>
<evidence type="ECO:0000313" key="7">
    <source>
        <dbReference type="EMBL" id="ADJ27437.1"/>
    </source>
</evidence>
<evidence type="ECO:0000256" key="5">
    <source>
        <dbReference type="ARBA" id="ARBA00023136"/>
    </source>
</evidence>
<dbReference type="EMBL" id="CP002086">
    <property type="protein sequence ID" value="ADJ27437.1"/>
    <property type="molecule type" value="Genomic_DNA"/>
</dbReference>
<evidence type="ECO:0000256" key="3">
    <source>
        <dbReference type="ARBA" id="ARBA00022692"/>
    </source>
</evidence>
<dbReference type="PANTHER" id="PTHR30294">
    <property type="entry name" value="MEMBRANE COMPONENT OF ABC TRANSPORTER YHHJ-RELATED"/>
    <property type="match status" value="1"/>
</dbReference>
<proteinExistence type="predicted"/>
<dbReference type="GO" id="GO:0005886">
    <property type="term" value="C:plasma membrane"/>
    <property type="evidence" value="ECO:0007669"/>
    <property type="project" value="UniProtKB-SubCell"/>
</dbReference>
<dbReference type="HOGENOM" id="CLU_081003_1_0_6"/>
<feature type="transmembrane region" description="Helical" evidence="6">
    <location>
        <begin position="142"/>
        <end position="166"/>
    </location>
</feature>
<dbReference type="AlphaFoldDB" id="D8KAC2"/>
<feature type="transmembrane region" description="Helical" evidence="6">
    <location>
        <begin position="63"/>
        <end position="87"/>
    </location>
</feature>
<dbReference type="Pfam" id="PF12679">
    <property type="entry name" value="ABC2_membrane_2"/>
    <property type="match status" value="1"/>
</dbReference>